<dbReference type="Pfam" id="PF03763">
    <property type="entry name" value="Remorin_C"/>
    <property type="match status" value="1"/>
</dbReference>
<feature type="compositionally biased region" description="Low complexity" evidence="2">
    <location>
        <begin position="234"/>
        <end position="243"/>
    </location>
</feature>
<dbReference type="EnsemblPlants" id="Pp3c16_8370V3.1">
    <property type="protein sequence ID" value="Pp3c16_8370V3.1"/>
    <property type="gene ID" value="Pp3c16_8370"/>
</dbReference>
<evidence type="ECO:0000313" key="5">
    <source>
        <dbReference type="EnsemblPlants" id="Pp3c16_8370V3.1"/>
    </source>
</evidence>
<feature type="compositionally biased region" description="Polar residues" evidence="2">
    <location>
        <begin position="544"/>
        <end position="558"/>
    </location>
</feature>
<dbReference type="PANTHER" id="PTHR31471">
    <property type="entry name" value="OS02G0116800 PROTEIN"/>
    <property type="match status" value="1"/>
</dbReference>
<feature type="region of interest" description="Disordered" evidence="2">
    <location>
        <begin position="544"/>
        <end position="564"/>
    </location>
</feature>
<dbReference type="EMBL" id="ABEU02000016">
    <property type="protein sequence ID" value="PNR37553.1"/>
    <property type="molecule type" value="Genomic_DNA"/>
</dbReference>
<reference evidence="5" key="3">
    <citation type="submission" date="2020-12" db="UniProtKB">
        <authorList>
            <consortium name="EnsemblPlants"/>
        </authorList>
    </citation>
    <scope>IDENTIFICATION</scope>
</reference>
<dbReference type="PaxDb" id="3218-PP1S194_182V6.1"/>
<feature type="region of interest" description="Disordered" evidence="2">
    <location>
        <begin position="166"/>
        <end position="347"/>
    </location>
</feature>
<accession>A0A2K1J7P6</accession>
<dbReference type="PANTHER" id="PTHR31471:SF87">
    <property type="entry name" value="REMORIN 4.2"/>
    <property type="match status" value="1"/>
</dbReference>
<evidence type="ECO:0000313" key="4">
    <source>
        <dbReference type="EMBL" id="PNR37553.1"/>
    </source>
</evidence>
<dbReference type="GeneID" id="112293217"/>
<dbReference type="InterPro" id="IPR005516">
    <property type="entry name" value="Remorin_C"/>
</dbReference>
<reference evidence="4 6" key="1">
    <citation type="journal article" date="2008" name="Science">
        <title>The Physcomitrella genome reveals evolutionary insights into the conquest of land by plants.</title>
        <authorList>
            <person name="Rensing S."/>
            <person name="Lang D."/>
            <person name="Zimmer A."/>
            <person name="Terry A."/>
            <person name="Salamov A."/>
            <person name="Shapiro H."/>
            <person name="Nishiyama T."/>
            <person name="Perroud P.-F."/>
            <person name="Lindquist E."/>
            <person name="Kamisugi Y."/>
            <person name="Tanahashi T."/>
            <person name="Sakakibara K."/>
            <person name="Fujita T."/>
            <person name="Oishi K."/>
            <person name="Shin-I T."/>
            <person name="Kuroki Y."/>
            <person name="Toyoda A."/>
            <person name="Suzuki Y."/>
            <person name="Hashimoto A."/>
            <person name="Yamaguchi K."/>
            <person name="Sugano A."/>
            <person name="Kohara Y."/>
            <person name="Fujiyama A."/>
            <person name="Anterola A."/>
            <person name="Aoki S."/>
            <person name="Ashton N."/>
            <person name="Barbazuk W.B."/>
            <person name="Barker E."/>
            <person name="Bennetzen J."/>
            <person name="Bezanilla M."/>
            <person name="Blankenship R."/>
            <person name="Cho S.H."/>
            <person name="Dutcher S."/>
            <person name="Estelle M."/>
            <person name="Fawcett J.A."/>
            <person name="Gundlach H."/>
            <person name="Hanada K."/>
            <person name="Heyl A."/>
            <person name="Hicks K.A."/>
            <person name="Hugh J."/>
            <person name="Lohr M."/>
            <person name="Mayer K."/>
            <person name="Melkozernov A."/>
            <person name="Murata T."/>
            <person name="Nelson D."/>
            <person name="Pils B."/>
            <person name="Prigge M."/>
            <person name="Reiss B."/>
            <person name="Renner T."/>
            <person name="Rombauts S."/>
            <person name="Rushton P."/>
            <person name="Sanderfoot A."/>
            <person name="Schween G."/>
            <person name="Shiu S.-H."/>
            <person name="Stueber K."/>
            <person name="Theodoulou F.L."/>
            <person name="Tu H."/>
            <person name="Van de Peer Y."/>
            <person name="Verrier P.J."/>
            <person name="Waters E."/>
            <person name="Wood A."/>
            <person name="Yang L."/>
            <person name="Cove D."/>
            <person name="Cuming A."/>
            <person name="Hasebe M."/>
            <person name="Lucas S."/>
            <person name="Mishler D.B."/>
            <person name="Reski R."/>
            <person name="Grigoriev I."/>
            <person name="Quatrano R.S."/>
            <person name="Boore J.L."/>
        </authorList>
    </citation>
    <scope>NUCLEOTIDE SEQUENCE [LARGE SCALE GENOMIC DNA]</scope>
    <source>
        <strain evidence="5 6">cv. Gransden 2004</strain>
    </source>
</reference>
<feature type="region of interest" description="Disordered" evidence="2">
    <location>
        <begin position="35"/>
        <end position="105"/>
    </location>
</feature>
<evidence type="ECO:0000256" key="2">
    <source>
        <dbReference type="SAM" id="MobiDB-lite"/>
    </source>
</evidence>
<organism evidence="4">
    <name type="scientific">Physcomitrium patens</name>
    <name type="common">Spreading-leaved earth moss</name>
    <name type="synonym">Physcomitrella patens</name>
    <dbReference type="NCBI Taxonomy" id="3218"/>
    <lineage>
        <taxon>Eukaryota</taxon>
        <taxon>Viridiplantae</taxon>
        <taxon>Streptophyta</taxon>
        <taxon>Embryophyta</taxon>
        <taxon>Bryophyta</taxon>
        <taxon>Bryophytina</taxon>
        <taxon>Bryopsida</taxon>
        <taxon>Funariidae</taxon>
        <taxon>Funariales</taxon>
        <taxon>Funariaceae</taxon>
        <taxon>Physcomitrium</taxon>
    </lineage>
</organism>
<dbReference type="Gramene" id="Pp3c16_8370V3.2">
    <property type="protein sequence ID" value="Pp3c16_8370V3.2"/>
    <property type="gene ID" value="Pp3c16_8370"/>
</dbReference>
<evidence type="ECO:0000259" key="3">
    <source>
        <dbReference type="Pfam" id="PF03763"/>
    </source>
</evidence>
<keyword evidence="6" id="KW-1185">Reference proteome</keyword>
<gene>
    <name evidence="5" type="primary">LOC112293217</name>
    <name evidence="4" type="ORF">PHYPA_020662</name>
</gene>
<comment type="similarity">
    <text evidence="1">Belongs to the remorin family.</text>
</comment>
<dbReference type="Gramene" id="Pp3c16_8370V3.1">
    <property type="protein sequence ID" value="Pp3c16_8370V3.1"/>
    <property type="gene ID" value="Pp3c16_8370"/>
</dbReference>
<feature type="domain" description="Remorin C-terminal" evidence="3">
    <location>
        <begin position="690"/>
        <end position="788"/>
    </location>
</feature>
<evidence type="ECO:0000256" key="1">
    <source>
        <dbReference type="ARBA" id="ARBA00005711"/>
    </source>
</evidence>
<feature type="compositionally biased region" description="Polar residues" evidence="2">
    <location>
        <begin position="171"/>
        <end position="180"/>
    </location>
</feature>
<reference evidence="4 6" key="2">
    <citation type="journal article" date="2018" name="Plant J.">
        <title>The Physcomitrella patens chromosome-scale assembly reveals moss genome structure and evolution.</title>
        <authorList>
            <person name="Lang D."/>
            <person name="Ullrich K.K."/>
            <person name="Murat F."/>
            <person name="Fuchs J."/>
            <person name="Jenkins J."/>
            <person name="Haas F.B."/>
            <person name="Piednoel M."/>
            <person name="Gundlach H."/>
            <person name="Van Bel M."/>
            <person name="Meyberg R."/>
            <person name="Vives C."/>
            <person name="Morata J."/>
            <person name="Symeonidi A."/>
            <person name="Hiss M."/>
            <person name="Muchero W."/>
            <person name="Kamisugi Y."/>
            <person name="Saleh O."/>
            <person name="Blanc G."/>
            <person name="Decker E.L."/>
            <person name="van Gessel N."/>
            <person name="Grimwood J."/>
            <person name="Hayes R.D."/>
            <person name="Graham S.W."/>
            <person name="Gunter L.E."/>
            <person name="McDaniel S.F."/>
            <person name="Hoernstein S.N.W."/>
            <person name="Larsson A."/>
            <person name="Li F.W."/>
            <person name="Perroud P.F."/>
            <person name="Phillips J."/>
            <person name="Ranjan P."/>
            <person name="Rokshar D.S."/>
            <person name="Rothfels C.J."/>
            <person name="Schneider L."/>
            <person name="Shu S."/>
            <person name="Stevenson D.W."/>
            <person name="Thummler F."/>
            <person name="Tillich M."/>
            <person name="Villarreal Aguilar J.C."/>
            <person name="Widiez T."/>
            <person name="Wong G.K."/>
            <person name="Wymore A."/>
            <person name="Zhang Y."/>
            <person name="Zimmer A.D."/>
            <person name="Quatrano R.S."/>
            <person name="Mayer K.F.X."/>
            <person name="Goodstein D."/>
            <person name="Casacuberta J.M."/>
            <person name="Vandepoele K."/>
            <person name="Reski R."/>
            <person name="Cuming A.C."/>
            <person name="Tuskan G.A."/>
            <person name="Maumus F."/>
            <person name="Salse J."/>
            <person name="Schmutz J."/>
            <person name="Rensing S.A."/>
        </authorList>
    </citation>
    <scope>NUCLEOTIDE SEQUENCE [LARGE SCALE GENOMIC DNA]</scope>
    <source>
        <strain evidence="5 6">cv. Gransden 2004</strain>
    </source>
</reference>
<feature type="compositionally biased region" description="Basic and acidic residues" evidence="2">
    <location>
        <begin position="184"/>
        <end position="194"/>
    </location>
</feature>
<dbReference type="EnsemblPlants" id="Pp3c16_8370V3.2">
    <property type="protein sequence ID" value="Pp3c16_8370V3.2"/>
    <property type="gene ID" value="Pp3c16_8370"/>
</dbReference>
<feature type="compositionally biased region" description="Basic and acidic residues" evidence="2">
    <location>
        <begin position="464"/>
        <end position="489"/>
    </location>
</feature>
<proteinExistence type="inferred from homology"/>
<name>A0A2K1J7P6_PHYPA</name>
<evidence type="ECO:0000313" key="6">
    <source>
        <dbReference type="Proteomes" id="UP000006727"/>
    </source>
</evidence>
<feature type="region of interest" description="Disordered" evidence="2">
    <location>
        <begin position="406"/>
        <end position="504"/>
    </location>
</feature>
<protein>
    <recommendedName>
        <fullName evidence="3">Remorin C-terminal domain-containing protein</fullName>
    </recommendedName>
</protein>
<dbReference type="AlphaFoldDB" id="A0A2K1J7P6"/>
<feature type="region of interest" description="Disordered" evidence="2">
    <location>
        <begin position="353"/>
        <end position="372"/>
    </location>
</feature>
<dbReference type="RefSeq" id="XP_024398174.1">
    <property type="nucleotide sequence ID" value="XM_024542406.2"/>
</dbReference>
<sequence length="810" mass="87822">MAVPTPPELIALSIPRFSTFRHSLIPLPASIKQELRDRSPKSVISDMRFISPGSSSSSSAERRTISDLPNSIKSQPGRGRSLRLSDEADPDPISQELGKPGNSLPLVSMVKDTSHVSALETPNSAVLIANKRGGDKSKTRVPSATTVKATVASSLPTALIVLAERAGSGPRTVQSPSPRSSAGLRDDLNSRATDRAIWTRPTRDVNANGRRSYRTPTVASKSAAEVEDRAYQLSESSDSSRSSIRPNKTKSETEPQPRNLKIRPTFSGELTWNGKMLERVDSTKRRSVGQGVAVNRPATSSPGCQEKPRAGSRNHTHNGSSISPTVKKREESVSPATSTDVPVRLRTQRPFLSGPIVGSMIPKPPPSKWDDAEKWIVSPGRSENPAKPHYRSLQSLLTSRRHSITIGQSLRSKHGTGSPDSAGPTRDSAYPQFKNAFPNAGEVEGGTKHTSSQKKQSKALFGDFTRRFDPSPKNTRALDRKQEHVRRESGGQGGESSSRDTQIKAPVNDKLTELNLEMPSSAHKPVSSEEPSIVKLEISHSASKVSLDGKSTTHSHSASMREPSAASVAAESIINRNPASCKGISTQIIPGEGHKNPISSSSVSGFTISPTRHNTPAGRRASSLGTIPGLIDVLELQTGHIAKLELRKLTGDDQPTLDRGHAWTTREEEELETAASLREDPEVLERDQLTAKAATWEDAEQEKCLARYKEAKIKVWEELQRAQAEAEMKSTEVKVEKILAHATEKMKARLAFAAKKAAEMRAAAKVAHNDRASKAAERAELMRKTGRYSPSPLSALRCCFRGSMTTPSTL</sequence>
<dbReference type="Proteomes" id="UP000006727">
    <property type="component" value="Chromosome 16"/>
</dbReference>